<evidence type="ECO:0000256" key="1">
    <source>
        <dbReference type="SAM" id="MobiDB-lite"/>
    </source>
</evidence>
<gene>
    <name evidence="2" type="ORF">ACJMK2_017568</name>
</gene>
<evidence type="ECO:0000313" key="3">
    <source>
        <dbReference type="Proteomes" id="UP001634394"/>
    </source>
</evidence>
<evidence type="ECO:0000313" key="2">
    <source>
        <dbReference type="EMBL" id="KAL3846593.1"/>
    </source>
</evidence>
<name>A0ABD3UDH3_SINWO</name>
<dbReference type="Proteomes" id="UP001634394">
    <property type="component" value="Unassembled WGS sequence"/>
</dbReference>
<sequence>MDSVTGRGSHAAAGAGVDSNSQGSNGLASDEKIRSDRIDGSARASRSFGKECTVVIDVKDVKKIKASHIIRCVEELTGDMSVYAVVPKGANLYEVTLPNKEVDDVTRVIQHDAEDIQDDADDIQHDADDKKEIENAKQQDESGKSREENDRSNVELTNEEIESEEEGNNNQAISCRSVTDSGDDRIVVEDFVKITNNTNNCDENCTSKGEFKVAKRRRRFNPVPSMKMSSM</sequence>
<feature type="compositionally biased region" description="Basic and acidic residues" evidence="1">
    <location>
        <begin position="29"/>
        <end position="40"/>
    </location>
</feature>
<feature type="compositionally biased region" description="Acidic residues" evidence="1">
    <location>
        <begin position="157"/>
        <end position="167"/>
    </location>
</feature>
<reference evidence="2 3" key="1">
    <citation type="submission" date="2024-11" db="EMBL/GenBank/DDBJ databases">
        <title>Chromosome-level genome assembly of the freshwater bivalve Anodonta woodiana.</title>
        <authorList>
            <person name="Chen X."/>
        </authorList>
    </citation>
    <scope>NUCLEOTIDE SEQUENCE [LARGE SCALE GENOMIC DNA]</scope>
    <source>
        <strain evidence="2">MN2024</strain>
        <tissue evidence="2">Gills</tissue>
    </source>
</reference>
<feature type="compositionally biased region" description="Polar residues" evidence="1">
    <location>
        <begin position="18"/>
        <end position="27"/>
    </location>
</feature>
<proteinExistence type="predicted"/>
<feature type="region of interest" description="Disordered" evidence="1">
    <location>
        <begin position="1"/>
        <end position="47"/>
    </location>
</feature>
<feature type="region of interest" description="Disordered" evidence="1">
    <location>
        <begin position="132"/>
        <end position="177"/>
    </location>
</feature>
<protein>
    <submittedName>
        <fullName evidence="2">Uncharacterized protein</fullName>
    </submittedName>
</protein>
<keyword evidence="3" id="KW-1185">Reference proteome</keyword>
<dbReference type="EMBL" id="JBJQND010000016">
    <property type="protein sequence ID" value="KAL3846593.1"/>
    <property type="molecule type" value="Genomic_DNA"/>
</dbReference>
<comment type="caution">
    <text evidence="2">The sequence shown here is derived from an EMBL/GenBank/DDBJ whole genome shotgun (WGS) entry which is preliminary data.</text>
</comment>
<feature type="compositionally biased region" description="Basic and acidic residues" evidence="1">
    <location>
        <begin position="132"/>
        <end position="153"/>
    </location>
</feature>
<organism evidence="2 3">
    <name type="scientific">Sinanodonta woodiana</name>
    <name type="common">Chinese pond mussel</name>
    <name type="synonym">Anodonta woodiana</name>
    <dbReference type="NCBI Taxonomy" id="1069815"/>
    <lineage>
        <taxon>Eukaryota</taxon>
        <taxon>Metazoa</taxon>
        <taxon>Spiralia</taxon>
        <taxon>Lophotrochozoa</taxon>
        <taxon>Mollusca</taxon>
        <taxon>Bivalvia</taxon>
        <taxon>Autobranchia</taxon>
        <taxon>Heteroconchia</taxon>
        <taxon>Palaeoheterodonta</taxon>
        <taxon>Unionida</taxon>
        <taxon>Unionoidea</taxon>
        <taxon>Unionidae</taxon>
        <taxon>Unioninae</taxon>
        <taxon>Sinanodonta</taxon>
    </lineage>
</organism>
<accession>A0ABD3UDH3</accession>
<dbReference type="AlphaFoldDB" id="A0ABD3UDH3"/>